<dbReference type="InterPro" id="IPR036890">
    <property type="entry name" value="HATPase_C_sf"/>
</dbReference>
<dbReference type="PANTHER" id="PTHR35526">
    <property type="entry name" value="ANTI-SIGMA-F FACTOR RSBW-RELATED"/>
    <property type="match status" value="1"/>
</dbReference>
<sequence>MVKELETLGQVELPAEVTSVPKARRYVRELLEGSAHAQTDDALLLVSELVTNAVCHSDSGRVPGGRVIVAVARHNGTLHCDVIDAGSARRIPWLRTEVDFDSGGGRGLWLVQKLATAWGWHETTTGRVVWFQLGGA</sequence>
<keyword evidence="1" id="KW-0723">Serine/threonine-protein kinase</keyword>
<evidence type="ECO:0000313" key="4">
    <source>
        <dbReference type="Proteomes" id="UP001596514"/>
    </source>
</evidence>
<keyword evidence="1" id="KW-0808">Transferase</keyword>
<evidence type="ECO:0000259" key="2">
    <source>
        <dbReference type="Pfam" id="PF13581"/>
    </source>
</evidence>
<dbReference type="InterPro" id="IPR050267">
    <property type="entry name" value="Anti-sigma-factor_SerPK"/>
</dbReference>
<dbReference type="PANTHER" id="PTHR35526:SF3">
    <property type="entry name" value="ANTI-SIGMA-F FACTOR RSBW"/>
    <property type="match status" value="1"/>
</dbReference>
<proteinExistence type="predicted"/>
<dbReference type="SUPFAM" id="SSF55874">
    <property type="entry name" value="ATPase domain of HSP90 chaperone/DNA topoisomerase II/histidine kinase"/>
    <property type="match status" value="1"/>
</dbReference>
<accession>A0ABW2TGB0</accession>
<keyword evidence="3" id="KW-0547">Nucleotide-binding</keyword>
<evidence type="ECO:0000313" key="3">
    <source>
        <dbReference type="EMBL" id="MFC7606561.1"/>
    </source>
</evidence>
<organism evidence="3 4">
    <name type="scientific">Streptosporangium amethystogenes subsp. fukuiense</name>
    <dbReference type="NCBI Taxonomy" id="698418"/>
    <lineage>
        <taxon>Bacteria</taxon>
        <taxon>Bacillati</taxon>
        <taxon>Actinomycetota</taxon>
        <taxon>Actinomycetes</taxon>
        <taxon>Streptosporangiales</taxon>
        <taxon>Streptosporangiaceae</taxon>
        <taxon>Streptosporangium</taxon>
    </lineage>
</organism>
<reference evidence="4" key="1">
    <citation type="journal article" date="2019" name="Int. J. Syst. Evol. Microbiol.">
        <title>The Global Catalogue of Microorganisms (GCM) 10K type strain sequencing project: providing services to taxonomists for standard genome sequencing and annotation.</title>
        <authorList>
            <consortium name="The Broad Institute Genomics Platform"/>
            <consortium name="The Broad Institute Genome Sequencing Center for Infectious Disease"/>
            <person name="Wu L."/>
            <person name="Ma J."/>
        </authorList>
    </citation>
    <scope>NUCLEOTIDE SEQUENCE [LARGE SCALE GENOMIC DNA]</scope>
    <source>
        <strain evidence="4">JCM 10083</strain>
    </source>
</reference>
<evidence type="ECO:0000256" key="1">
    <source>
        <dbReference type="ARBA" id="ARBA00022527"/>
    </source>
</evidence>
<dbReference type="Gene3D" id="3.30.565.10">
    <property type="entry name" value="Histidine kinase-like ATPase, C-terminal domain"/>
    <property type="match status" value="1"/>
</dbReference>
<feature type="domain" description="Histidine kinase/HSP90-like ATPase" evidence="2">
    <location>
        <begin position="13"/>
        <end position="132"/>
    </location>
</feature>
<name>A0ABW2TGB0_9ACTN</name>
<keyword evidence="4" id="KW-1185">Reference proteome</keyword>
<keyword evidence="1" id="KW-0418">Kinase</keyword>
<dbReference type="RefSeq" id="WP_386368818.1">
    <property type="nucleotide sequence ID" value="NZ_JBHTEE010000001.1"/>
</dbReference>
<dbReference type="Pfam" id="PF13581">
    <property type="entry name" value="HATPase_c_2"/>
    <property type="match status" value="1"/>
</dbReference>
<dbReference type="GO" id="GO:0005524">
    <property type="term" value="F:ATP binding"/>
    <property type="evidence" value="ECO:0007669"/>
    <property type="project" value="UniProtKB-KW"/>
</dbReference>
<dbReference type="Proteomes" id="UP001596514">
    <property type="component" value="Unassembled WGS sequence"/>
</dbReference>
<comment type="caution">
    <text evidence="3">The sequence shown here is derived from an EMBL/GenBank/DDBJ whole genome shotgun (WGS) entry which is preliminary data.</text>
</comment>
<protein>
    <submittedName>
        <fullName evidence="3">ATP-binding protein</fullName>
    </submittedName>
</protein>
<keyword evidence="3" id="KW-0067">ATP-binding</keyword>
<dbReference type="InterPro" id="IPR003594">
    <property type="entry name" value="HATPase_dom"/>
</dbReference>
<dbReference type="EMBL" id="JBHTEE010000001">
    <property type="protein sequence ID" value="MFC7606561.1"/>
    <property type="molecule type" value="Genomic_DNA"/>
</dbReference>
<gene>
    <name evidence="3" type="ORF">ACFQVD_41345</name>
</gene>
<dbReference type="CDD" id="cd16936">
    <property type="entry name" value="HATPase_RsbW-like"/>
    <property type="match status" value="1"/>
</dbReference>